<dbReference type="AlphaFoldDB" id="A0A3P7ML06"/>
<dbReference type="OrthoDB" id="3639251at2759"/>
<evidence type="ECO:0000256" key="2">
    <source>
        <dbReference type="ARBA" id="ARBA00022692"/>
    </source>
</evidence>
<evidence type="ECO:0000256" key="3">
    <source>
        <dbReference type="ARBA" id="ARBA00022989"/>
    </source>
</evidence>
<proteinExistence type="predicted"/>
<dbReference type="Proteomes" id="UP000271889">
    <property type="component" value="Unassembled WGS sequence"/>
</dbReference>
<comment type="subcellular location">
    <subcellularLocation>
        <location evidence="1">Membrane</location>
        <topology evidence="1">Multi-pass membrane protein</topology>
    </subcellularLocation>
</comment>
<name>A0A3P7ML06_CYLGO</name>
<keyword evidence="2 5" id="KW-0812">Transmembrane</keyword>
<accession>A0A3P7ML06</accession>
<gene>
    <name evidence="6" type="ORF">CGOC_LOCUS9512</name>
</gene>
<keyword evidence="3 5" id="KW-1133">Transmembrane helix</keyword>
<dbReference type="PANTHER" id="PTHR43184">
    <property type="entry name" value="MAJOR FACILITATOR SUPERFAMILY TRANSPORTER 16, ISOFORM B"/>
    <property type="match status" value="1"/>
</dbReference>
<dbReference type="EMBL" id="UYRV01107231">
    <property type="protein sequence ID" value="VDN23188.1"/>
    <property type="molecule type" value="Genomic_DNA"/>
</dbReference>
<feature type="transmembrane region" description="Helical" evidence="5">
    <location>
        <begin position="48"/>
        <end position="69"/>
    </location>
</feature>
<sequence>MTAGIILVVAIASEYVIDIKVHLGTGSFGAAIGQVMIPSIQAVFGWEFVFYGFIVMVLCTSACLTPLLYRELKWRRRGSYVSLTSDSGSEDEAEIAGEEVTRRRTVVGDGLI</sequence>
<evidence type="ECO:0000256" key="4">
    <source>
        <dbReference type="ARBA" id="ARBA00023136"/>
    </source>
</evidence>
<evidence type="ECO:0000256" key="1">
    <source>
        <dbReference type="ARBA" id="ARBA00004141"/>
    </source>
</evidence>
<evidence type="ECO:0000256" key="5">
    <source>
        <dbReference type="SAM" id="Phobius"/>
    </source>
</evidence>
<evidence type="ECO:0008006" key="8">
    <source>
        <dbReference type="Google" id="ProtNLM"/>
    </source>
</evidence>
<keyword evidence="7" id="KW-1185">Reference proteome</keyword>
<dbReference type="InterPro" id="IPR036259">
    <property type="entry name" value="MFS_trans_sf"/>
</dbReference>
<evidence type="ECO:0000313" key="7">
    <source>
        <dbReference type="Proteomes" id="UP000271889"/>
    </source>
</evidence>
<reference evidence="6 7" key="1">
    <citation type="submission" date="2018-11" db="EMBL/GenBank/DDBJ databases">
        <authorList>
            <consortium name="Pathogen Informatics"/>
        </authorList>
    </citation>
    <scope>NUCLEOTIDE SEQUENCE [LARGE SCALE GENOMIC DNA]</scope>
</reference>
<dbReference type="PANTHER" id="PTHR43184:SF12">
    <property type="entry name" value="SUGAR PHOSPHATE EXCHANGER 3"/>
    <property type="match status" value="1"/>
</dbReference>
<evidence type="ECO:0000313" key="6">
    <source>
        <dbReference type="EMBL" id="VDN23188.1"/>
    </source>
</evidence>
<dbReference type="SUPFAM" id="SSF103473">
    <property type="entry name" value="MFS general substrate transporter"/>
    <property type="match status" value="1"/>
</dbReference>
<keyword evidence="4 5" id="KW-0472">Membrane</keyword>
<dbReference type="GO" id="GO:0005789">
    <property type="term" value="C:endoplasmic reticulum membrane"/>
    <property type="evidence" value="ECO:0007669"/>
    <property type="project" value="TreeGrafter"/>
</dbReference>
<organism evidence="6 7">
    <name type="scientific">Cylicostephanus goldi</name>
    <name type="common">Nematode worm</name>
    <dbReference type="NCBI Taxonomy" id="71465"/>
    <lineage>
        <taxon>Eukaryota</taxon>
        <taxon>Metazoa</taxon>
        <taxon>Ecdysozoa</taxon>
        <taxon>Nematoda</taxon>
        <taxon>Chromadorea</taxon>
        <taxon>Rhabditida</taxon>
        <taxon>Rhabditina</taxon>
        <taxon>Rhabditomorpha</taxon>
        <taxon>Strongyloidea</taxon>
        <taxon>Strongylidae</taxon>
        <taxon>Cylicostephanus</taxon>
    </lineage>
</organism>
<protein>
    <recommendedName>
        <fullName evidence="8">Major facilitator superfamily (MFS) profile domain-containing protein</fullName>
    </recommendedName>
</protein>